<dbReference type="Proteomes" id="UP000000771">
    <property type="component" value="Chromosome"/>
</dbReference>
<evidence type="ECO:0000313" key="2">
    <source>
        <dbReference type="Proteomes" id="UP000000771"/>
    </source>
</evidence>
<reference evidence="1 2" key="1">
    <citation type="journal article" date="2009" name="Stand. Genomic Sci.">
        <title>Complete genome sequence of Acidimicrobium ferrooxidans type strain (ICP).</title>
        <authorList>
            <person name="Clum A."/>
            <person name="Nolan M."/>
            <person name="Lang E."/>
            <person name="Glavina Del Rio T."/>
            <person name="Tice H."/>
            <person name="Copeland A."/>
            <person name="Cheng J.F."/>
            <person name="Lucas S."/>
            <person name="Chen F."/>
            <person name="Bruce D."/>
            <person name="Goodwin L."/>
            <person name="Pitluck S."/>
            <person name="Ivanova N."/>
            <person name="Mavrommatis K."/>
            <person name="Mikhailova N."/>
            <person name="Pati A."/>
            <person name="Chen A."/>
            <person name="Palaniappan K."/>
            <person name="Goker M."/>
            <person name="Spring S."/>
            <person name="Land M."/>
            <person name="Hauser L."/>
            <person name="Chang Y.J."/>
            <person name="Jeffries C.C."/>
            <person name="Chain P."/>
            <person name="Bristow J."/>
            <person name="Eisen J.A."/>
            <person name="Markowitz V."/>
            <person name="Hugenholtz P."/>
            <person name="Kyrpides N.C."/>
            <person name="Klenk H.P."/>
            <person name="Lapidus A."/>
        </authorList>
    </citation>
    <scope>NUCLEOTIDE SEQUENCE [LARGE SCALE GENOMIC DNA]</scope>
    <source>
        <strain evidence="2">DSM 10331 / JCM 15462 / NBRC 103882 / ICP</strain>
    </source>
</reference>
<dbReference type="EMBL" id="CP001631">
    <property type="protein sequence ID" value="ACU53232.1"/>
    <property type="molecule type" value="Genomic_DNA"/>
</dbReference>
<protein>
    <submittedName>
        <fullName evidence="1">Uncharacterized protein</fullName>
    </submittedName>
</protein>
<dbReference type="KEGG" id="afo:Afer_0263"/>
<sequence length="128" mass="13486">MGDDELVALASALGQARGDAETLASVLADALERWLGTGAVRVQRRGLRTRRIVELAVDIGDRRLVLRPGPPVVAEIVLRSGGVAIAHDRVSLSAWLSALTEALAAQLGTATDDVRALRRALGLDDSVD</sequence>
<dbReference type="HOGENOM" id="CLU_1954842_0_0_11"/>
<evidence type="ECO:0000313" key="1">
    <source>
        <dbReference type="EMBL" id="ACU53232.1"/>
    </source>
</evidence>
<dbReference type="AlphaFoldDB" id="C7M2I8"/>
<keyword evidence="2" id="KW-1185">Reference proteome</keyword>
<organism evidence="1 2">
    <name type="scientific">Acidimicrobium ferrooxidans (strain DSM 10331 / JCM 15462 / NBRC 103882 / ICP)</name>
    <dbReference type="NCBI Taxonomy" id="525909"/>
    <lineage>
        <taxon>Bacteria</taxon>
        <taxon>Bacillati</taxon>
        <taxon>Actinomycetota</taxon>
        <taxon>Acidimicrobiia</taxon>
        <taxon>Acidimicrobiales</taxon>
        <taxon>Acidimicrobiaceae</taxon>
        <taxon>Acidimicrobium</taxon>
    </lineage>
</organism>
<dbReference type="STRING" id="525909.Afer_0263"/>
<gene>
    <name evidence="1" type="ordered locus">Afer_0263</name>
</gene>
<accession>C7M2I8</accession>
<proteinExistence type="predicted"/>
<dbReference type="RefSeq" id="WP_015797737.1">
    <property type="nucleotide sequence ID" value="NC_013124.1"/>
</dbReference>
<name>C7M2I8_ACIFD</name>